<organism evidence="3 4">
    <name type="scientific">Aedes albopictus</name>
    <name type="common">Asian tiger mosquito</name>
    <name type="synonym">Stegomyia albopicta</name>
    <dbReference type="NCBI Taxonomy" id="7160"/>
    <lineage>
        <taxon>Eukaryota</taxon>
        <taxon>Metazoa</taxon>
        <taxon>Ecdysozoa</taxon>
        <taxon>Arthropoda</taxon>
        <taxon>Hexapoda</taxon>
        <taxon>Insecta</taxon>
        <taxon>Pterygota</taxon>
        <taxon>Neoptera</taxon>
        <taxon>Endopterygota</taxon>
        <taxon>Diptera</taxon>
        <taxon>Nematocera</taxon>
        <taxon>Culicoidea</taxon>
        <taxon>Culicidae</taxon>
        <taxon>Culicinae</taxon>
        <taxon>Aedini</taxon>
        <taxon>Aedes</taxon>
        <taxon>Stegomyia</taxon>
    </lineage>
</organism>
<feature type="signal peptide" evidence="2">
    <location>
        <begin position="1"/>
        <end position="20"/>
    </location>
</feature>
<protein>
    <recommendedName>
        <fullName evidence="5">Gsg5 type mucin</fullName>
    </recommendedName>
</protein>
<proteinExistence type="predicted"/>
<dbReference type="GeneID" id="109400432"/>
<feature type="compositionally biased region" description="Basic and acidic residues" evidence="1">
    <location>
        <begin position="229"/>
        <end position="240"/>
    </location>
</feature>
<feature type="compositionally biased region" description="Acidic residues" evidence="1">
    <location>
        <begin position="205"/>
        <end position="228"/>
    </location>
</feature>
<keyword evidence="4" id="KW-1185">Reference proteome</keyword>
<feature type="region of interest" description="Disordered" evidence="1">
    <location>
        <begin position="41"/>
        <end position="255"/>
    </location>
</feature>
<reference evidence="3" key="2">
    <citation type="submission" date="2025-05" db="UniProtKB">
        <authorList>
            <consortium name="EnsemblMetazoa"/>
        </authorList>
    </citation>
    <scope>IDENTIFICATION</scope>
    <source>
        <strain evidence="3">Foshan</strain>
    </source>
</reference>
<keyword evidence="2" id="KW-0732">Signal</keyword>
<dbReference type="Proteomes" id="UP000069940">
    <property type="component" value="Unassembled WGS sequence"/>
</dbReference>
<accession>A0ABM1XWV2</accession>
<feature type="compositionally biased region" description="Basic and acidic residues" evidence="1">
    <location>
        <begin position="122"/>
        <end position="138"/>
    </location>
</feature>
<sequence length="509" mass="56358">MEIIPLLVVVLLCAPWLAASLELHIPGLGRMNVQFIRETTTPGALEGRTEGQAMPDRDKTTLDGQETQNPGNKDEVSDKTDRKTDAAEADQTTKAENEAVTEGTTKKPEEEPGNDKTTQADNAEKSEVTKAETKEVEATTKAQTKPKDKPNKEDKKETTASTVKNSEVTIATTVKDKKEATSNAGKNLETTTEQDAAATTAKSEADEEEDDDDFDMSDVWDDVEEPPEEFGREYDLDPKLMDSGNNSSDDDFQPKLELPPDMTKDMFYDGNNNSSNETKTVAPDEGGFFDQLKKFFSIGNLIEQLDTIPGKVQSLMDQFQQKKSSGLRSLREKMDSSAKSIGNKISEAFARMKPPKHEAPQECLRSVQENFQQYEAALQGGIEPCLEKAQSLLGKQEGALKSAMGRFSRMLSDMQGCAQKLEGASIKEFVTSIFNVGSCTKDNIQSKIEQALQPQMQRLAELIQRQGKALQGNMDATGECIKRKLQLSKFQKQRLDLIAEGKKCLERRQ</sequence>
<evidence type="ECO:0000313" key="4">
    <source>
        <dbReference type="Proteomes" id="UP000069940"/>
    </source>
</evidence>
<feature type="compositionally biased region" description="Polar residues" evidence="1">
    <location>
        <begin position="159"/>
        <end position="172"/>
    </location>
</feature>
<evidence type="ECO:0000256" key="2">
    <source>
        <dbReference type="SAM" id="SignalP"/>
    </source>
</evidence>
<feature type="compositionally biased region" description="Polar residues" evidence="1">
    <location>
        <begin position="62"/>
        <end position="71"/>
    </location>
</feature>
<feature type="compositionally biased region" description="Basic and acidic residues" evidence="1">
    <location>
        <begin position="104"/>
        <end position="114"/>
    </location>
</feature>
<reference evidence="4" key="1">
    <citation type="journal article" date="2015" name="Proc. Natl. Acad. Sci. U.S.A.">
        <title>Genome sequence of the Asian Tiger mosquito, Aedes albopictus, reveals insights into its biology, genetics, and evolution.</title>
        <authorList>
            <person name="Chen X.G."/>
            <person name="Jiang X."/>
            <person name="Gu J."/>
            <person name="Xu M."/>
            <person name="Wu Y."/>
            <person name="Deng Y."/>
            <person name="Zhang C."/>
            <person name="Bonizzoni M."/>
            <person name="Dermauw W."/>
            <person name="Vontas J."/>
            <person name="Armbruster P."/>
            <person name="Huang X."/>
            <person name="Yang Y."/>
            <person name="Zhang H."/>
            <person name="He W."/>
            <person name="Peng H."/>
            <person name="Liu Y."/>
            <person name="Wu K."/>
            <person name="Chen J."/>
            <person name="Lirakis M."/>
            <person name="Topalis P."/>
            <person name="Van Leeuwen T."/>
            <person name="Hall A.B."/>
            <person name="Jiang X."/>
            <person name="Thorpe C."/>
            <person name="Mueller R.L."/>
            <person name="Sun C."/>
            <person name="Waterhouse R.M."/>
            <person name="Yan G."/>
            <person name="Tu Z.J."/>
            <person name="Fang X."/>
            <person name="James A.A."/>
        </authorList>
    </citation>
    <scope>NUCLEOTIDE SEQUENCE [LARGE SCALE GENOMIC DNA]</scope>
    <source>
        <strain evidence="4">Foshan</strain>
    </source>
</reference>
<feature type="chain" id="PRO_5047242044" description="Gsg5 type mucin" evidence="2">
    <location>
        <begin position="21"/>
        <end position="509"/>
    </location>
</feature>
<dbReference type="RefSeq" id="XP_029716143.2">
    <property type="nucleotide sequence ID" value="XM_029860283.2"/>
</dbReference>
<dbReference type="EnsemblMetazoa" id="AALFPA23_003613.R4080">
    <property type="protein sequence ID" value="AALFPA23_003613.P4080"/>
    <property type="gene ID" value="AALFPA23_003613"/>
</dbReference>
<feature type="compositionally biased region" description="Low complexity" evidence="1">
    <location>
        <begin position="189"/>
        <end position="202"/>
    </location>
</feature>
<name>A0ABM1XWV2_AEDAL</name>
<feature type="compositionally biased region" description="Basic and acidic residues" evidence="1">
    <location>
        <begin position="145"/>
        <end position="158"/>
    </location>
</feature>
<evidence type="ECO:0000313" key="3">
    <source>
        <dbReference type="EnsemblMetazoa" id="AALFPA23_003613.P4080"/>
    </source>
</evidence>
<evidence type="ECO:0008006" key="5">
    <source>
        <dbReference type="Google" id="ProtNLM"/>
    </source>
</evidence>
<feature type="compositionally biased region" description="Basic and acidic residues" evidence="1">
    <location>
        <begin position="72"/>
        <end position="97"/>
    </location>
</feature>
<evidence type="ECO:0000256" key="1">
    <source>
        <dbReference type="SAM" id="MobiDB-lite"/>
    </source>
</evidence>